<dbReference type="AlphaFoldDB" id="A0A4Q7XXF9"/>
<evidence type="ECO:0000313" key="3">
    <source>
        <dbReference type="Proteomes" id="UP000292958"/>
    </source>
</evidence>
<name>A0A4Q7XXF9_9BACT</name>
<gene>
    <name evidence="2" type="ORF">BDD14_6566</name>
</gene>
<dbReference type="Proteomes" id="UP000292958">
    <property type="component" value="Unassembled WGS sequence"/>
</dbReference>
<keyword evidence="3" id="KW-1185">Reference proteome</keyword>
<organism evidence="2 3">
    <name type="scientific">Edaphobacter modestus</name>
    <dbReference type="NCBI Taxonomy" id="388466"/>
    <lineage>
        <taxon>Bacteria</taxon>
        <taxon>Pseudomonadati</taxon>
        <taxon>Acidobacteriota</taxon>
        <taxon>Terriglobia</taxon>
        <taxon>Terriglobales</taxon>
        <taxon>Acidobacteriaceae</taxon>
        <taxon>Edaphobacter</taxon>
    </lineage>
</organism>
<feature type="compositionally biased region" description="Basic and acidic residues" evidence="1">
    <location>
        <begin position="9"/>
        <end position="21"/>
    </location>
</feature>
<evidence type="ECO:0000256" key="1">
    <source>
        <dbReference type="SAM" id="MobiDB-lite"/>
    </source>
</evidence>
<accession>A0A4Q7XXF9</accession>
<sequence length="135" mass="15606">MIWPRRSKVSNEPKEIEPRPLSEREAGWISDILQVNDEWRNADISRTQVVAEGPCDEGVCIRLQAPESENPKAKSRRESVGELWIQTDDGCSINVQLSQFEGRLQELYLLFVDPKLRTRKLPETWNEVSREATDI</sequence>
<feature type="region of interest" description="Disordered" evidence="1">
    <location>
        <begin position="1"/>
        <end position="21"/>
    </location>
</feature>
<comment type="caution">
    <text evidence="2">The sequence shown here is derived from an EMBL/GenBank/DDBJ whole genome shotgun (WGS) entry which is preliminary data.</text>
</comment>
<dbReference type="EMBL" id="SHKW01000008">
    <property type="protein sequence ID" value="RZU28980.1"/>
    <property type="molecule type" value="Genomic_DNA"/>
</dbReference>
<protein>
    <submittedName>
        <fullName evidence="2">Uncharacterized protein</fullName>
    </submittedName>
</protein>
<reference evidence="2 3" key="1">
    <citation type="submission" date="2019-02" db="EMBL/GenBank/DDBJ databases">
        <title>Genomic Encyclopedia of Archaeal and Bacterial Type Strains, Phase II (KMG-II): from individual species to whole genera.</title>
        <authorList>
            <person name="Goeker M."/>
        </authorList>
    </citation>
    <scope>NUCLEOTIDE SEQUENCE [LARGE SCALE GENOMIC DNA]</scope>
    <source>
        <strain evidence="2 3">DSM 18101</strain>
    </source>
</reference>
<evidence type="ECO:0000313" key="2">
    <source>
        <dbReference type="EMBL" id="RZU28980.1"/>
    </source>
</evidence>
<proteinExistence type="predicted"/>